<dbReference type="GO" id="GO:0030254">
    <property type="term" value="P:protein secretion by the type III secretion system"/>
    <property type="evidence" value="ECO:0007669"/>
    <property type="project" value="InterPro"/>
</dbReference>
<organism evidence="1 2">
    <name type="scientific">Grimontia marina</name>
    <dbReference type="NCBI Taxonomy" id="646534"/>
    <lineage>
        <taxon>Bacteria</taxon>
        <taxon>Pseudomonadati</taxon>
        <taxon>Pseudomonadota</taxon>
        <taxon>Gammaproteobacteria</taxon>
        <taxon>Vibrionales</taxon>
        <taxon>Vibrionaceae</taxon>
        <taxon>Grimontia</taxon>
    </lineage>
</organism>
<name>A0A128FIN0_9GAMM</name>
<protein>
    <submittedName>
        <fullName evidence="1">Tir chaperone protein (CesT)</fullName>
    </submittedName>
</protein>
<dbReference type="Proteomes" id="UP000073601">
    <property type="component" value="Unassembled WGS sequence"/>
</dbReference>
<keyword evidence="2" id="KW-1185">Reference proteome</keyword>
<dbReference type="SUPFAM" id="SSF69635">
    <property type="entry name" value="Type III secretory system chaperone-like"/>
    <property type="match status" value="1"/>
</dbReference>
<gene>
    <name evidence="1" type="ORF">GMA8713_04169</name>
</gene>
<sequence length="149" mass="16428">MSTLIEQIFQELVTDLGIDTLQPNEDGHCTLMVDETILLGIELDPKRERLILTSLVGSLSSQQGIKQLSSLMQFNKALYKELNMSLSLETHTASIVLTYSVDAGLCSVFDLESALSCFISQTEKCRHLLESTQEDSVPKTSMLNAAICV</sequence>
<dbReference type="InterPro" id="IPR010261">
    <property type="entry name" value="Tir_chaperone"/>
</dbReference>
<reference evidence="2" key="1">
    <citation type="submission" date="2016-02" db="EMBL/GenBank/DDBJ databases">
        <authorList>
            <person name="Rodrigo-Torres Lidia"/>
            <person name="Arahal R.David."/>
        </authorList>
    </citation>
    <scope>NUCLEOTIDE SEQUENCE [LARGE SCALE GENOMIC DNA]</scope>
    <source>
        <strain evidence="2">CECT 8713</strain>
    </source>
</reference>
<dbReference type="OrthoDB" id="5916872at2"/>
<evidence type="ECO:0000313" key="1">
    <source>
        <dbReference type="EMBL" id="CZF86136.1"/>
    </source>
</evidence>
<dbReference type="EMBL" id="FIZY01000053">
    <property type="protein sequence ID" value="CZF86136.1"/>
    <property type="molecule type" value="Genomic_DNA"/>
</dbReference>
<dbReference type="Gene3D" id="3.30.1460.10">
    <property type="match status" value="1"/>
</dbReference>
<dbReference type="AlphaFoldDB" id="A0A128FIN0"/>
<dbReference type="RefSeq" id="WP_062713796.1">
    <property type="nucleotide sequence ID" value="NZ_CAWRCI010000053.1"/>
</dbReference>
<proteinExistence type="predicted"/>
<evidence type="ECO:0000313" key="2">
    <source>
        <dbReference type="Proteomes" id="UP000073601"/>
    </source>
</evidence>
<accession>A0A128FIN0</accession>
<dbReference type="Pfam" id="PF05932">
    <property type="entry name" value="CesT"/>
    <property type="match status" value="1"/>
</dbReference>
<dbReference type="CDD" id="cd16364">
    <property type="entry name" value="T3SC_I-like"/>
    <property type="match status" value="1"/>
</dbReference>